<gene>
    <name evidence="2" type="ORF">S01H1_13837</name>
</gene>
<organism evidence="2">
    <name type="scientific">marine sediment metagenome</name>
    <dbReference type="NCBI Taxonomy" id="412755"/>
    <lineage>
        <taxon>unclassified sequences</taxon>
        <taxon>metagenomes</taxon>
        <taxon>ecological metagenomes</taxon>
    </lineage>
</organism>
<name>X0TSL1_9ZZZZ</name>
<dbReference type="InterPro" id="IPR014717">
    <property type="entry name" value="Transl_elong_EF1B/ribsomal_bS6"/>
</dbReference>
<accession>X0TSL1</accession>
<dbReference type="EMBL" id="BARS01007158">
    <property type="protein sequence ID" value="GAF79125.1"/>
    <property type="molecule type" value="Genomic_DNA"/>
</dbReference>
<proteinExistence type="predicted"/>
<dbReference type="AlphaFoldDB" id="X0TSL1"/>
<protein>
    <recommendedName>
        <fullName evidence="3">Pilus assembly protein PilO</fullName>
    </recommendedName>
</protein>
<sequence>MDRRMKILAGLFGAVIAYALVNTVVYPRWIEPLLTIDQIIAQRRKDYNRLEAVEDEVRRAKEEYEALVSRVGSFDIGKVETDIRDRLNQLIDKHQLQDLKVSPSRPTKDGKTGLEKMVITVSAVGTLKSGVEFLEDVAGLPQLVRVGNAAVYPASRSRNE</sequence>
<keyword evidence="1" id="KW-0175">Coiled coil</keyword>
<feature type="coiled-coil region" evidence="1">
    <location>
        <begin position="43"/>
        <end position="70"/>
    </location>
</feature>
<feature type="non-terminal residue" evidence="2">
    <location>
        <position position="160"/>
    </location>
</feature>
<dbReference type="Gene3D" id="3.30.70.60">
    <property type="match status" value="1"/>
</dbReference>
<evidence type="ECO:0008006" key="3">
    <source>
        <dbReference type="Google" id="ProtNLM"/>
    </source>
</evidence>
<evidence type="ECO:0000256" key="1">
    <source>
        <dbReference type="SAM" id="Coils"/>
    </source>
</evidence>
<evidence type="ECO:0000313" key="2">
    <source>
        <dbReference type="EMBL" id="GAF79125.1"/>
    </source>
</evidence>
<reference evidence="2" key="1">
    <citation type="journal article" date="2014" name="Front. Microbiol.">
        <title>High frequency of phylogenetically diverse reductive dehalogenase-homologous genes in deep subseafloor sedimentary metagenomes.</title>
        <authorList>
            <person name="Kawai M."/>
            <person name="Futagami T."/>
            <person name="Toyoda A."/>
            <person name="Takaki Y."/>
            <person name="Nishi S."/>
            <person name="Hori S."/>
            <person name="Arai W."/>
            <person name="Tsubouchi T."/>
            <person name="Morono Y."/>
            <person name="Uchiyama I."/>
            <person name="Ito T."/>
            <person name="Fujiyama A."/>
            <person name="Inagaki F."/>
            <person name="Takami H."/>
        </authorList>
    </citation>
    <scope>NUCLEOTIDE SEQUENCE</scope>
    <source>
        <strain evidence="2">Expedition CK06-06</strain>
    </source>
</reference>
<comment type="caution">
    <text evidence="2">The sequence shown here is derived from an EMBL/GenBank/DDBJ whole genome shotgun (WGS) entry which is preliminary data.</text>
</comment>